<dbReference type="SUPFAM" id="SSF55031">
    <property type="entry name" value="Bacterial exopeptidase dimerisation domain"/>
    <property type="match status" value="1"/>
</dbReference>
<dbReference type="InterPro" id="IPR002933">
    <property type="entry name" value="Peptidase_M20"/>
</dbReference>
<comment type="cofactor">
    <cofactor evidence="1">
        <name>Zn(2+)</name>
        <dbReference type="ChEBI" id="CHEBI:29105"/>
    </cofactor>
</comment>
<keyword evidence="7" id="KW-0645">Protease</keyword>
<keyword evidence="2" id="KW-0479">Metal-binding</keyword>
<dbReference type="PROSITE" id="PS00758">
    <property type="entry name" value="ARGE_DAPE_CPG2_1"/>
    <property type="match status" value="1"/>
</dbReference>
<evidence type="ECO:0000256" key="5">
    <source>
        <dbReference type="PIRSR" id="PIRSR037238-1"/>
    </source>
</evidence>
<gene>
    <name evidence="7" type="primary">cpg2_1</name>
    <name evidence="7" type="ORF">R28058_03601</name>
</gene>
<dbReference type="InterPro" id="IPR050072">
    <property type="entry name" value="Peptidase_M20A"/>
</dbReference>
<dbReference type="Pfam" id="PF01546">
    <property type="entry name" value="Peptidase_M20"/>
    <property type="match status" value="1"/>
</dbReference>
<evidence type="ECO:0000256" key="2">
    <source>
        <dbReference type="ARBA" id="ARBA00022723"/>
    </source>
</evidence>
<dbReference type="Proteomes" id="UP000049127">
    <property type="component" value="Unassembled WGS sequence"/>
</dbReference>
<dbReference type="RefSeq" id="WP_055341302.1">
    <property type="nucleotide sequence ID" value="NZ_CDNI01000003.1"/>
</dbReference>
<dbReference type="EMBL" id="CEKZ01000003">
    <property type="protein sequence ID" value="CEQ02627.1"/>
    <property type="molecule type" value="Genomic_DNA"/>
</dbReference>
<organism evidence="7 8">
    <name type="scientific">Paraclostridium sordellii</name>
    <name type="common">Clostridium sordellii</name>
    <dbReference type="NCBI Taxonomy" id="1505"/>
    <lineage>
        <taxon>Bacteria</taxon>
        <taxon>Bacillati</taxon>
        <taxon>Bacillota</taxon>
        <taxon>Clostridia</taxon>
        <taxon>Peptostreptococcales</taxon>
        <taxon>Peptostreptococcaceae</taxon>
        <taxon>Paraclostridium</taxon>
    </lineage>
</organism>
<evidence type="ECO:0000256" key="1">
    <source>
        <dbReference type="ARBA" id="ARBA00001947"/>
    </source>
</evidence>
<proteinExistence type="predicted"/>
<dbReference type="PANTHER" id="PTHR43808">
    <property type="entry name" value="ACETYLORNITHINE DEACETYLASE"/>
    <property type="match status" value="1"/>
</dbReference>
<dbReference type="InterPro" id="IPR036264">
    <property type="entry name" value="Bact_exopeptidase_dim_dom"/>
</dbReference>
<feature type="domain" description="Peptidase M20 dimerisation" evidence="6">
    <location>
        <begin position="173"/>
        <end position="267"/>
    </location>
</feature>
<keyword evidence="4" id="KW-0862">Zinc</keyword>
<sequence length="370" mass="40846">MNLDVYLKELEELVNIDSGSKIPKGVDKVCDLLFKKFEGLNLIVKKHYISDDAGHCLEIRNKDNENIDILILGHMDTVFGEGESTKRPFTIKDNRAYGPGVVDMKSALLCIYYAIEELINEDNLNKSICIAFNCDEEISSIYSRELLEDLGRKSKYALILEPARANGAFVANRKGVMKYKIEFKGVASHSGNNHKEGKSAINELAHWVLNLHKLTNYEKGTTVNVGIINGGSSANVVCPYASCEVDIRVTCKEEADKIDKAINELKNNIHTQGVEVVINGGLKRPPMPMTKEREDLHKIVEEAGKEENINVHWTDAGGGSDGNIVASVGACVVDAIGPIGGLAHNEKEYLEIESIEPSIRLLKNIIKKLS</sequence>
<dbReference type="GO" id="GO:0004180">
    <property type="term" value="F:carboxypeptidase activity"/>
    <property type="evidence" value="ECO:0007669"/>
    <property type="project" value="UniProtKB-KW"/>
</dbReference>
<dbReference type="SUPFAM" id="SSF53187">
    <property type="entry name" value="Zn-dependent exopeptidases"/>
    <property type="match status" value="1"/>
</dbReference>
<dbReference type="CDD" id="cd03885">
    <property type="entry name" value="M20_CPDG2"/>
    <property type="match status" value="1"/>
</dbReference>
<dbReference type="Gene3D" id="3.40.630.10">
    <property type="entry name" value="Zn peptidases"/>
    <property type="match status" value="1"/>
</dbReference>
<feature type="active site" description="Proton acceptor" evidence="5">
    <location>
        <position position="136"/>
    </location>
</feature>
<dbReference type="Gene3D" id="3.30.70.360">
    <property type="match status" value="1"/>
</dbReference>
<dbReference type="OrthoDB" id="9783294at2"/>
<protein>
    <submittedName>
        <fullName evidence="7">Glutamate carboxypeptidase</fullName>
        <ecNumber evidence="7">3.4.17.11</ecNumber>
    </submittedName>
</protein>
<dbReference type="PANTHER" id="PTHR43808:SF9">
    <property type="entry name" value="BLL0789 PROTEIN"/>
    <property type="match status" value="1"/>
</dbReference>
<dbReference type="PIRSF" id="PIRSF037238">
    <property type="entry name" value="Carboxypeptidase_G2"/>
    <property type="match status" value="1"/>
</dbReference>
<dbReference type="InterPro" id="IPR017150">
    <property type="entry name" value="Pept_M20_glutamate_carboxypep"/>
</dbReference>
<dbReference type="AlphaFoldDB" id="A0A0C7QP89"/>
<dbReference type="Pfam" id="PF07687">
    <property type="entry name" value="M20_dimer"/>
    <property type="match status" value="1"/>
</dbReference>
<dbReference type="EC" id="3.4.17.11" evidence="7"/>
<accession>A0A0C7QP89</accession>
<feature type="active site" evidence="5">
    <location>
        <position position="76"/>
    </location>
</feature>
<evidence type="ECO:0000256" key="4">
    <source>
        <dbReference type="ARBA" id="ARBA00022833"/>
    </source>
</evidence>
<evidence type="ECO:0000256" key="3">
    <source>
        <dbReference type="ARBA" id="ARBA00022801"/>
    </source>
</evidence>
<reference evidence="7 8" key="1">
    <citation type="submission" date="2015-01" db="EMBL/GenBank/DDBJ databases">
        <authorList>
            <person name="Aslett A.Martin."/>
            <person name="De Silva Nishadi"/>
        </authorList>
    </citation>
    <scope>NUCLEOTIDE SEQUENCE [LARGE SCALE GENOMIC DNA]</scope>
    <source>
        <strain evidence="7 8">R28058</strain>
    </source>
</reference>
<keyword evidence="7" id="KW-0121">Carboxypeptidase</keyword>
<name>A0A0C7QP89_PARSO</name>
<evidence type="ECO:0000313" key="7">
    <source>
        <dbReference type="EMBL" id="CEQ02627.1"/>
    </source>
</evidence>
<dbReference type="GO" id="GO:0046872">
    <property type="term" value="F:metal ion binding"/>
    <property type="evidence" value="ECO:0007669"/>
    <property type="project" value="UniProtKB-KW"/>
</dbReference>
<evidence type="ECO:0000259" key="6">
    <source>
        <dbReference type="Pfam" id="PF07687"/>
    </source>
</evidence>
<dbReference type="InterPro" id="IPR001261">
    <property type="entry name" value="ArgE/DapE_CS"/>
</dbReference>
<evidence type="ECO:0000313" key="8">
    <source>
        <dbReference type="Proteomes" id="UP000049127"/>
    </source>
</evidence>
<dbReference type="InterPro" id="IPR011650">
    <property type="entry name" value="Peptidase_M20_dimer"/>
</dbReference>
<keyword evidence="3 7" id="KW-0378">Hydrolase</keyword>